<proteinExistence type="predicted"/>
<dbReference type="STRING" id="225345.CLCHR_38890"/>
<dbReference type="OrthoDB" id="1901170at2"/>
<comment type="caution">
    <text evidence="1">The sequence shown here is derived from an EMBL/GenBank/DDBJ whole genome shotgun (WGS) entry which is preliminary data.</text>
</comment>
<dbReference type="Proteomes" id="UP000191056">
    <property type="component" value="Unassembled WGS sequence"/>
</dbReference>
<organism evidence="1 2">
    <name type="scientific">Clostridium chromiireducens</name>
    <dbReference type="NCBI Taxonomy" id="225345"/>
    <lineage>
        <taxon>Bacteria</taxon>
        <taxon>Bacillati</taxon>
        <taxon>Bacillota</taxon>
        <taxon>Clostridia</taxon>
        <taxon>Eubacteriales</taxon>
        <taxon>Clostridiaceae</taxon>
        <taxon>Clostridium</taxon>
    </lineage>
</organism>
<dbReference type="InterPro" id="IPR013325">
    <property type="entry name" value="RNA_pol_sigma_r2"/>
</dbReference>
<accession>A0A1V4IF34</accession>
<gene>
    <name evidence="1" type="ORF">CLCHR_38890</name>
</gene>
<name>A0A1V4IF34_9CLOT</name>
<keyword evidence="2" id="KW-1185">Reference proteome</keyword>
<evidence type="ECO:0000313" key="2">
    <source>
        <dbReference type="Proteomes" id="UP000191056"/>
    </source>
</evidence>
<dbReference type="GO" id="GO:0006352">
    <property type="term" value="P:DNA-templated transcription initiation"/>
    <property type="evidence" value="ECO:0007669"/>
    <property type="project" value="InterPro"/>
</dbReference>
<dbReference type="GO" id="GO:0003700">
    <property type="term" value="F:DNA-binding transcription factor activity"/>
    <property type="evidence" value="ECO:0007669"/>
    <property type="project" value="InterPro"/>
</dbReference>
<reference evidence="1 2" key="1">
    <citation type="submission" date="2017-03" db="EMBL/GenBank/DDBJ databases">
        <title>Genome sequence of Clostridium chromiireducens DSM 23318.</title>
        <authorList>
            <person name="Poehlein A."/>
            <person name="Daniel R."/>
        </authorList>
    </citation>
    <scope>NUCLEOTIDE SEQUENCE [LARGE SCALE GENOMIC DNA]</scope>
    <source>
        <strain evidence="1 2">DSM 23318</strain>
    </source>
</reference>
<dbReference type="AlphaFoldDB" id="A0A1V4IF34"/>
<evidence type="ECO:0000313" key="1">
    <source>
        <dbReference type="EMBL" id="OPJ58529.1"/>
    </source>
</evidence>
<dbReference type="EMBL" id="MZGT01000067">
    <property type="protein sequence ID" value="OPJ58529.1"/>
    <property type="molecule type" value="Genomic_DNA"/>
</dbReference>
<dbReference type="SUPFAM" id="SSF88946">
    <property type="entry name" value="Sigma2 domain of RNA polymerase sigma factors"/>
    <property type="match status" value="1"/>
</dbReference>
<dbReference type="RefSeq" id="WP_079441542.1">
    <property type="nucleotide sequence ID" value="NZ_MZGT01000067.1"/>
</dbReference>
<sequence length="186" mass="21535">MDYDYIEELVSASKLGDEKSKELLVNEFKPFIISLSKRTFINGYDKNDIQSECYKILFYCLDRYNTQSHKFVGYAINAIKNQLSSLIKKSINRSSSEGNEALSLYENLENTLFATELNLEDSFCQKCDKEKLNMILNNLNEGEKELINYIFFKNNTVRTYAFSKNMCYSTAILKKNNVLKKIGALL</sequence>
<protein>
    <submittedName>
        <fullName evidence="1">RNA polymerase factor sigma-70</fullName>
    </submittedName>
</protein>